<proteinExistence type="predicted"/>
<evidence type="ECO:0000313" key="1">
    <source>
        <dbReference type="EMBL" id="MDH0967578.1"/>
    </source>
</evidence>
<name>A0AAJ1L1I6_9ENTR</name>
<protein>
    <recommendedName>
        <fullName evidence="3">Phage tail protein</fullName>
    </recommendedName>
</protein>
<evidence type="ECO:0000313" key="2">
    <source>
        <dbReference type="Proteomes" id="UP001159937"/>
    </source>
</evidence>
<dbReference type="EMBL" id="JAOCBF010000129">
    <property type="protein sequence ID" value="MDH0967578.1"/>
    <property type="molecule type" value="Genomic_DNA"/>
</dbReference>
<dbReference type="AlphaFoldDB" id="A0AAJ1L1I6"/>
<dbReference type="RefSeq" id="WP_279945300.1">
    <property type="nucleotide sequence ID" value="NZ_JAOCBF010000129.1"/>
</dbReference>
<accession>A0AAJ1L1I6</accession>
<evidence type="ECO:0008006" key="3">
    <source>
        <dbReference type="Google" id="ProtNLM"/>
    </source>
</evidence>
<dbReference type="Proteomes" id="UP001159937">
    <property type="component" value="Unassembled WGS sequence"/>
</dbReference>
<gene>
    <name evidence="1" type="ORF">N5C89_32670</name>
</gene>
<sequence>MTVSTEVDHNDYTGNGVTTSFPYTFRIFNKTDLMVQVVDLNENISVLILDTDYSVTGAGSYSGGSVVLSSPLANGWQISISRELPATQETDLRNQGKFFAEVHEDAFDKLTMLIQQCFSFLRLALRKPSFIANYYDALNNRIRNLRDPSQAQDAATKNYVDGQIVDNTNAWQEGDRVLDQKIDENFSRTIRVPENSVDVAPVLEARKNSIFGWNSSGNPVPIFSYTATADLAIKLASQVKGLGGWLVGYARNKLTSTIKTVSQMLDASPIYVWEFADLITEKPDLSNPETWDWTPAILAAVAQSKANNFEPVMLPAGKVIVSDLNVVLTSTVRDYSGGSASDGIKYKGVMLCGYGDGVTRLMVKSSAVDTVCINMVGNGGGHKTSAGVKDLSIEPYDSSYQLKGFGIQLNCVNYATISDVSIYMMNENFRFLNGISNGWTEFNKLTRCFSYRGNVCFSFTRTAGNDSFHGTEFTDCFGQIKRNGGIGIKGAGVSSSALVWMYNCKLGIKWYGGEAACKVISLSFAEMTMNHEDMTCEGTVTMETLDDYSRCQHRGRWLNNGTTLFSVVSERVGAQGRFTFQNLHSRTGSFIDSNISDYTPGVIPVTPDTYNNNGAGIVYMTGTNFSSPMLTCQNYAGNGFYFGQITLNGAIQDVTPSWKFSNDGGILKTYNVAGMRFQVGASESVRLTSAAFYPFTDNGMTMGLAANRYSNSYVSRRMYTATTGDLFGNGSPEGSVTAGVGSTYRRLDGGTSSSFYVKETGTGNTGWIAK</sequence>
<organism evidence="1 2">
    <name type="scientific">Klebsiella michiganensis</name>
    <dbReference type="NCBI Taxonomy" id="1134687"/>
    <lineage>
        <taxon>Bacteria</taxon>
        <taxon>Pseudomonadati</taxon>
        <taxon>Pseudomonadota</taxon>
        <taxon>Gammaproteobacteria</taxon>
        <taxon>Enterobacterales</taxon>
        <taxon>Enterobacteriaceae</taxon>
        <taxon>Klebsiella/Raoultella group</taxon>
        <taxon>Klebsiella</taxon>
    </lineage>
</organism>
<reference evidence="1" key="1">
    <citation type="submission" date="2022-09" db="EMBL/GenBank/DDBJ databases">
        <title>Intensive care unit water sources are persistently colonized with multi-drug resistant bacteria and are the site of extensive horizontal gene transfer of antibiotic resistance genes.</title>
        <authorList>
            <person name="Diorio-Toth L."/>
        </authorList>
    </citation>
    <scope>NUCLEOTIDE SEQUENCE</scope>
    <source>
        <strain evidence="1">GD03918</strain>
    </source>
</reference>
<comment type="caution">
    <text evidence="1">The sequence shown here is derived from an EMBL/GenBank/DDBJ whole genome shotgun (WGS) entry which is preliminary data.</text>
</comment>